<dbReference type="InterPro" id="IPR005119">
    <property type="entry name" value="LysR_subst-bd"/>
</dbReference>
<dbReference type="Gene3D" id="3.40.190.290">
    <property type="match status" value="1"/>
</dbReference>
<feature type="domain" description="LysR substrate-binding" evidence="1">
    <location>
        <begin position="5"/>
        <end position="196"/>
    </location>
</feature>
<proteinExistence type="predicted"/>
<evidence type="ECO:0000313" key="2">
    <source>
        <dbReference type="EMBL" id="SEL63670.1"/>
    </source>
</evidence>
<dbReference type="GO" id="GO:0005829">
    <property type="term" value="C:cytosol"/>
    <property type="evidence" value="ECO:0007669"/>
    <property type="project" value="TreeGrafter"/>
</dbReference>
<dbReference type="InterPro" id="IPR050950">
    <property type="entry name" value="HTH-type_LysR_regulators"/>
</dbReference>
<accession>A0A1H7RTR5</accession>
<dbReference type="Pfam" id="PF03466">
    <property type="entry name" value="LysR_substrate"/>
    <property type="match status" value="1"/>
</dbReference>
<dbReference type="CDD" id="cd05466">
    <property type="entry name" value="PBP2_LTTR_substrate"/>
    <property type="match status" value="1"/>
</dbReference>
<keyword evidence="3" id="KW-1185">Reference proteome</keyword>
<name>A0A1H7RTR5_9NOCA</name>
<evidence type="ECO:0000313" key="3">
    <source>
        <dbReference type="Proteomes" id="UP000198677"/>
    </source>
</evidence>
<sequence>MIPAASTTVALLTDPFCAEHPLVRVQLESGLRSAEILDRIRRFELDAGLVHPDGEDTAGLLVTPLYEELHVLVAGSELPTGRSGTIGWQDALELPMCLLNTGMRGRQLIDDALATRGLAASPQLETDSAVTLLAHIGTGRWASIIPQAWLRSLVPPAGARVLALDGPAIRARVALVTDAAEPGSVLTRALIRTAQAVDVDASLRVPPGPATD</sequence>
<dbReference type="GO" id="GO:0006355">
    <property type="term" value="P:regulation of DNA-templated transcription"/>
    <property type="evidence" value="ECO:0007669"/>
    <property type="project" value="TreeGrafter"/>
</dbReference>
<reference evidence="3" key="1">
    <citation type="submission" date="2016-10" db="EMBL/GenBank/DDBJ databases">
        <authorList>
            <person name="Varghese N."/>
            <person name="Submissions S."/>
        </authorList>
    </citation>
    <scope>NUCLEOTIDE SEQUENCE [LARGE SCALE GENOMIC DNA]</scope>
    <source>
        <strain evidence="3">DSM 44675</strain>
    </source>
</reference>
<protein>
    <submittedName>
        <fullName evidence="2">LysR substrate binding domain-containing protein</fullName>
    </submittedName>
</protein>
<dbReference type="EMBL" id="FOAW01000012">
    <property type="protein sequence ID" value="SEL63670.1"/>
    <property type="molecule type" value="Genomic_DNA"/>
</dbReference>
<evidence type="ECO:0000259" key="1">
    <source>
        <dbReference type="Pfam" id="PF03466"/>
    </source>
</evidence>
<dbReference type="PANTHER" id="PTHR30419:SF31">
    <property type="entry name" value="BLR3139 PROTEIN"/>
    <property type="match status" value="1"/>
</dbReference>
<dbReference type="AlphaFoldDB" id="A0A1H7RTR5"/>
<dbReference type="Proteomes" id="UP000198677">
    <property type="component" value="Unassembled WGS sequence"/>
</dbReference>
<dbReference type="PANTHER" id="PTHR30419">
    <property type="entry name" value="HTH-TYPE TRANSCRIPTIONAL REGULATOR YBHD"/>
    <property type="match status" value="1"/>
</dbReference>
<dbReference type="SUPFAM" id="SSF53850">
    <property type="entry name" value="Periplasmic binding protein-like II"/>
    <property type="match status" value="1"/>
</dbReference>
<gene>
    <name evidence="2" type="ORF">SAMN05444583_11226</name>
</gene>
<organism evidence="2 3">
    <name type="scientific">Rhodococcus maanshanensis</name>
    <dbReference type="NCBI Taxonomy" id="183556"/>
    <lineage>
        <taxon>Bacteria</taxon>
        <taxon>Bacillati</taxon>
        <taxon>Actinomycetota</taxon>
        <taxon>Actinomycetes</taxon>
        <taxon>Mycobacteriales</taxon>
        <taxon>Nocardiaceae</taxon>
        <taxon>Rhodococcus</taxon>
    </lineage>
</organism>